<evidence type="ECO:0000256" key="1">
    <source>
        <dbReference type="ARBA" id="ARBA00022723"/>
    </source>
</evidence>
<dbReference type="PANTHER" id="PTHR25465:SF14">
    <property type="entry name" value="E3 UBIQUITIN-PROTEIN LIGASE TRIM65"/>
    <property type="match status" value="1"/>
</dbReference>
<dbReference type="Gene3D" id="2.60.120.920">
    <property type="match status" value="1"/>
</dbReference>
<sequence>VHTDFWHSLCSVIQRMKAMAVMCQQVYSSKIHCCFFVFLSPSDACELTLDPNTAHRILCLSEDNRKVTAVEEKQPYPDHPERFDHRYQVLCAEGLTGRCYWEVVRKGRIDIGVTYRGISRRGEGDDCTLGENDMSWNLLCSYNSYTACHNKRKTEGIPSPDSSDRIGVYLDWSAGSLSFYKVSSDTLIHIHTFTSTFSEPLYPAFRFGLRSGSLSLCQIEE</sequence>
<dbReference type="AlphaFoldDB" id="A0A667X5G6"/>
<dbReference type="PANTHER" id="PTHR25465">
    <property type="entry name" value="B-BOX DOMAIN CONTAINING"/>
    <property type="match status" value="1"/>
</dbReference>
<reference evidence="5" key="2">
    <citation type="submission" date="2025-08" db="UniProtKB">
        <authorList>
            <consortium name="Ensembl"/>
        </authorList>
    </citation>
    <scope>IDENTIFICATION</scope>
</reference>
<dbReference type="GO" id="GO:0005737">
    <property type="term" value="C:cytoplasm"/>
    <property type="evidence" value="ECO:0007669"/>
    <property type="project" value="UniProtKB-ARBA"/>
</dbReference>
<dbReference type="InterPro" id="IPR003877">
    <property type="entry name" value="SPRY_dom"/>
</dbReference>
<dbReference type="SMART" id="SM00589">
    <property type="entry name" value="PRY"/>
    <property type="match status" value="1"/>
</dbReference>
<evidence type="ECO:0000313" key="6">
    <source>
        <dbReference type="Proteomes" id="UP000472263"/>
    </source>
</evidence>
<dbReference type="InterPro" id="IPR013320">
    <property type="entry name" value="ConA-like_dom_sf"/>
</dbReference>
<dbReference type="Ensembl" id="ENSMMDT00005004295.1">
    <property type="protein sequence ID" value="ENSMMDP00005004181.1"/>
    <property type="gene ID" value="ENSMMDG00005002312.1"/>
</dbReference>
<keyword evidence="6" id="KW-1185">Reference proteome</keyword>
<name>A0A667X5G6_9TELE</name>
<proteinExistence type="predicted"/>
<dbReference type="PROSITE" id="PS50188">
    <property type="entry name" value="B302_SPRY"/>
    <property type="match status" value="1"/>
</dbReference>
<feature type="domain" description="B30.2/SPRY" evidence="4">
    <location>
        <begin position="27"/>
        <end position="221"/>
    </location>
</feature>
<dbReference type="Pfam" id="PF00622">
    <property type="entry name" value="SPRY"/>
    <property type="match status" value="1"/>
</dbReference>
<evidence type="ECO:0000256" key="3">
    <source>
        <dbReference type="ARBA" id="ARBA00022833"/>
    </source>
</evidence>
<dbReference type="GO" id="GO:0008270">
    <property type="term" value="F:zinc ion binding"/>
    <property type="evidence" value="ECO:0007669"/>
    <property type="project" value="UniProtKB-KW"/>
</dbReference>
<reference evidence="5" key="3">
    <citation type="submission" date="2025-09" db="UniProtKB">
        <authorList>
            <consortium name="Ensembl"/>
        </authorList>
    </citation>
    <scope>IDENTIFICATION</scope>
</reference>
<dbReference type="InterPro" id="IPR043136">
    <property type="entry name" value="B30.2/SPRY_sf"/>
</dbReference>
<keyword evidence="1" id="KW-0479">Metal-binding</keyword>
<dbReference type="CDD" id="cd16040">
    <property type="entry name" value="SPRY_PRY_SNTX"/>
    <property type="match status" value="1"/>
</dbReference>
<dbReference type="InterPro" id="IPR051051">
    <property type="entry name" value="E3_ubiq-ligase_TRIM/RNF"/>
</dbReference>
<evidence type="ECO:0000313" key="5">
    <source>
        <dbReference type="Ensembl" id="ENSMMDP00005004181.1"/>
    </source>
</evidence>
<dbReference type="Proteomes" id="UP000472263">
    <property type="component" value="Chromosome 8"/>
</dbReference>
<accession>A0A667X5G6</accession>
<dbReference type="GeneTree" id="ENSGT00940000154395"/>
<dbReference type="InterPro" id="IPR001870">
    <property type="entry name" value="B30.2/SPRY"/>
</dbReference>
<organism evidence="5 6">
    <name type="scientific">Myripristis murdjan</name>
    <name type="common">pinecone soldierfish</name>
    <dbReference type="NCBI Taxonomy" id="586833"/>
    <lineage>
        <taxon>Eukaryota</taxon>
        <taxon>Metazoa</taxon>
        <taxon>Chordata</taxon>
        <taxon>Craniata</taxon>
        <taxon>Vertebrata</taxon>
        <taxon>Euteleostomi</taxon>
        <taxon>Actinopterygii</taxon>
        <taxon>Neopterygii</taxon>
        <taxon>Teleostei</taxon>
        <taxon>Neoteleostei</taxon>
        <taxon>Acanthomorphata</taxon>
        <taxon>Holocentriformes</taxon>
        <taxon>Holocentridae</taxon>
        <taxon>Myripristis</taxon>
    </lineage>
</organism>
<dbReference type="InterPro" id="IPR003879">
    <property type="entry name" value="Butyrophylin_SPRY"/>
</dbReference>
<keyword evidence="3" id="KW-0862">Zinc</keyword>
<dbReference type="InterPro" id="IPR006574">
    <property type="entry name" value="PRY"/>
</dbReference>
<evidence type="ECO:0000256" key="2">
    <source>
        <dbReference type="ARBA" id="ARBA00022771"/>
    </source>
</evidence>
<protein>
    <recommendedName>
        <fullName evidence="4">B30.2/SPRY domain-containing protein</fullName>
    </recommendedName>
</protein>
<reference evidence="5" key="1">
    <citation type="submission" date="2019-06" db="EMBL/GenBank/DDBJ databases">
        <authorList>
            <consortium name="Wellcome Sanger Institute Data Sharing"/>
        </authorList>
    </citation>
    <scope>NUCLEOTIDE SEQUENCE [LARGE SCALE GENOMIC DNA]</scope>
</reference>
<keyword evidence="2" id="KW-0863">Zinc-finger</keyword>
<dbReference type="Pfam" id="PF13765">
    <property type="entry name" value="PRY"/>
    <property type="match status" value="1"/>
</dbReference>
<dbReference type="InParanoid" id="A0A667X5G6"/>
<dbReference type="PRINTS" id="PR01407">
    <property type="entry name" value="BUTYPHLNCDUF"/>
</dbReference>
<dbReference type="SMART" id="SM00449">
    <property type="entry name" value="SPRY"/>
    <property type="match status" value="1"/>
</dbReference>
<dbReference type="SUPFAM" id="SSF49899">
    <property type="entry name" value="Concanavalin A-like lectins/glucanases"/>
    <property type="match status" value="1"/>
</dbReference>
<evidence type="ECO:0000259" key="4">
    <source>
        <dbReference type="PROSITE" id="PS50188"/>
    </source>
</evidence>